<reference evidence="7" key="1">
    <citation type="submission" date="2022-10" db="EMBL/GenBank/DDBJ databases">
        <title>Vagococcus sp. isolated from poultry meat.</title>
        <authorList>
            <person name="Johansson P."/>
            <person name="Bjorkroth J."/>
        </authorList>
    </citation>
    <scope>NUCLEOTIDE SEQUENCE</scope>
    <source>
        <strain evidence="7">STAA11</strain>
        <plasmid evidence="7">unnamed1</plasmid>
    </source>
</reference>
<dbReference type="AlphaFoldDB" id="A0AAF0CWW0"/>
<keyword evidence="3 6" id="KW-1133">Transmembrane helix</keyword>
<dbReference type="InterPro" id="IPR006480">
    <property type="entry name" value="Phage_holin_4_1"/>
</dbReference>
<keyword evidence="4 6" id="KW-0472">Membrane</keyword>
<sequence length="136" mass="15244">MEKYFNWLTVIFGLLGGTIVNFLGGMDKMLHVLIFLIVIDFITGLTKALVNRQLSSQVGFKGITKKVAIFLVVAIAVELEMLMGDSIPLRSMTIMFYVANEGLSLVENLGDILPLPQQIKNVFVQIRDKNEEEQPK</sequence>
<evidence type="ECO:0000256" key="3">
    <source>
        <dbReference type="ARBA" id="ARBA00022989"/>
    </source>
</evidence>
<feature type="transmembrane region" description="Helical" evidence="6">
    <location>
        <begin position="6"/>
        <end position="23"/>
    </location>
</feature>
<dbReference type="Proteomes" id="UP001179647">
    <property type="component" value="Plasmid unnamed1"/>
</dbReference>
<dbReference type="RefSeq" id="WP_275470167.1">
    <property type="nucleotide sequence ID" value="NZ_CP110233.1"/>
</dbReference>
<name>A0AAF0CWW0_9ENTE</name>
<dbReference type="NCBIfam" id="TIGR01593">
    <property type="entry name" value="holin_tox_secr"/>
    <property type="match status" value="1"/>
</dbReference>
<evidence type="ECO:0000256" key="2">
    <source>
        <dbReference type="ARBA" id="ARBA00022692"/>
    </source>
</evidence>
<evidence type="ECO:0000313" key="8">
    <source>
        <dbReference type="Proteomes" id="UP001179647"/>
    </source>
</evidence>
<evidence type="ECO:0000256" key="6">
    <source>
        <dbReference type="SAM" id="Phobius"/>
    </source>
</evidence>
<feature type="transmembrane region" description="Helical" evidence="6">
    <location>
        <begin position="30"/>
        <end position="50"/>
    </location>
</feature>
<comment type="subcellular location">
    <subcellularLocation>
        <location evidence="1">Membrane</location>
        <topology evidence="1">Multi-pass membrane protein</topology>
    </subcellularLocation>
</comment>
<evidence type="ECO:0000256" key="5">
    <source>
        <dbReference type="ARBA" id="ARBA00023600"/>
    </source>
</evidence>
<dbReference type="GO" id="GO:0016020">
    <property type="term" value="C:membrane"/>
    <property type="evidence" value="ECO:0007669"/>
    <property type="project" value="UniProtKB-SubCell"/>
</dbReference>
<keyword evidence="7" id="KW-0614">Plasmid</keyword>
<dbReference type="KEGG" id="vie:OL234_10705"/>
<evidence type="ECO:0000313" key="7">
    <source>
        <dbReference type="EMBL" id="WEG74367.1"/>
    </source>
</evidence>
<accession>A0AAF0CWW0</accession>
<proteinExistence type="inferred from homology"/>
<dbReference type="Pfam" id="PF05105">
    <property type="entry name" value="Phage_holin_4_1"/>
    <property type="match status" value="1"/>
</dbReference>
<dbReference type="EMBL" id="CP110233">
    <property type="protein sequence ID" value="WEG74367.1"/>
    <property type="molecule type" value="Genomic_DNA"/>
</dbReference>
<geneLocation type="plasmid" evidence="7 8">
    <name>unnamed1</name>
</geneLocation>
<keyword evidence="2 6" id="KW-0812">Transmembrane</keyword>
<evidence type="ECO:0000256" key="1">
    <source>
        <dbReference type="ARBA" id="ARBA00004141"/>
    </source>
</evidence>
<gene>
    <name evidence="7" type="ORF">OL234_10705</name>
</gene>
<comment type="similarity">
    <text evidence="5">Belongs to the bacteriophage holin family. Cp-1 holin subfamily.</text>
</comment>
<protein>
    <submittedName>
        <fullName evidence="7">Phage holin family protein</fullName>
    </submittedName>
</protein>
<evidence type="ECO:0000256" key="4">
    <source>
        <dbReference type="ARBA" id="ARBA00023136"/>
    </source>
</evidence>
<feature type="transmembrane region" description="Helical" evidence="6">
    <location>
        <begin position="62"/>
        <end position="82"/>
    </location>
</feature>
<organism evidence="7 8">
    <name type="scientific">Vagococcus intermedius</name>
    <dbReference type="NCBI Taxonomy" id="2991418"/>
    <lineage>
        <taxon>Bacteria</taxon>
        <taxon>Bacillati</taxon>
        <taxon>Bacillota</taxon>
        <taxon>Bacilli</taxon>
        <taxon>Lactobacillales</taxon>
        <taxon>Enterococcaceae</taxon>
        <taxon>Vagococcus</taxon>
    </lineage>
</organism>
<keyword evidence="8" id="KW-1185">Reference proteome</keyword>